<dbReference type="AlphaFoldDB" id="A1SUE1"/>
<proteinExistence type="predicted"/>
<accession>A1SUE1</accession>
<dbReference type="Proteomes" id="UP000000639">
    <property type="component" value="Chromosome"/>
</dbReference>
<name>A1SUE1_PSYIN</name>
<evidence type="ECO:0000313" key="1">
    <source>
        <dbReference type="EMBL" id="ABM03106.1"/>
    </source>
</evidence>
<dbReference type="EMBL" id="CP000510">
    <property type="protein sequence ID" value="ABM03106.1"/>
    <property type="molecule type" value="Genomic_DNA"/>
</dbReference>
<organism evidence="1 2">
    <name type="scientific">Psychromonas ingrahamii (strain DSM 17664 / CCUG 51855 / 37)</name>
    <dbReference type="NCBI Taxonomy" id="357804"/>
    <lineage>
        <taxon>Bacteria</taxon>
        <taxon>Pseudomonadati</taxon>
        <taxon>Pseudomonadota</taxon>
        <taxon>Gammaproteobacteria</taxon>
        <taxon>Alteromonadales</taxon>
        <taxon>Psychromonadaceae</taxon>
        <taxon>Psychromonas</taxon>
    </lineage>
</organism>
<dbReference type="SUPFAM" id="SSF56349">
    <property type="entry name" value="DNA breaking-rejoining enzymes"/>
    <property type="match status" value="1"/>
</dbReference>
<dbReference type="eggNOG" id="COG4974">
    <property type="taxonomic scope" value="Bacteria"/>
</dbReference>
<sequence>MLFGESEHKWGVLVQKLLAYFDFYKKAKHCSKKQVLVKVFWHYFGTDLLQNRTDIRTVEELLGHPALYSTDIDRSVIGAEA</sequence>
<dbReference type="HOGENOM" id="CLU_2571316_0_0_6"/>
<dbReference type="InterPro" id="IPR011010">
    <property type="entry name" value="DNA_brk_join_enz"/>
</dbReference>
<reference evidence="1 2" key="1">
    <citation type="submission" date="2007-01" db="EMBL/GenBank/DDBJ databases">
        <title>Complete sequence of Psychromonas ingrahamii 37.</title>
        <authorList>
            <consortium name="US DOE Joint Genome Institute"/>
            <person name="Copeland A."/>
            <person name="Lucas S."/>
            <person name="Lapidus A."/>
            <person name="Barry K."/>
            <person name="Detter J.C."/>
            <person name="Glavina del Rio T."/>
            <person name="Hammon N."/>
            <person name="Israni S."/>
            <person name="Dalin E."/>
            <person name="Tice H."/>
            <person name="Pitluck S."/>
            <person name="Thompson L.S."/>
            <person name="Brettin T."/>
            <person name="Bruce D."/>
            <person name="Han C."/>
            <person name="Tapia R."/>
            <person name="Schmutz J."/>
            <person name="Larimer F."/>
            <person name="Land M."/>
            <person name="Hauser L."/>
            <person name="Kyrpides N."/>
            <person name="Ivanova N."/>
            <person name="Staley J."/>
            <person name="Richardson P."/>
        </authorList>
    </citation>
    <scope>NUCLEOTIDE SEQUENCE [LARGE SCALE GENOMIC DNA]</scope>
    <source>
        <strain evidence="1 2">37</strain>
    </source>
</reference>
<dbReference type="GO" id="GO:0003677">
    <property type="term" value="F:DNA binding"/>
    <property type="evidence" value="ECO:0007669"/>
    <property type="project" value="InterPro"/>
</dbReference>
<gene>
    <name evidence="1" type="ordered locus">Ping_1279</name>
</gene>
<evidence type="ECO:0000313" key="2">
    <source>
        <dbReference type="Proteomes" id="UP000000639"/>
    </source>
</evidence>
<protein>
    <submittedName>
        <fullName evidence="1">Uncharacterized protein</fullName>
    </submittedName>
</protein>
<dbReference type="KEGG" id="pin:Ping_1279"/>
<dbReference type="STRING" id="357804.Ping_1279"/>
<keyword evidence="2" id="KW-1185">Reference proteome</keyword>